<dbReference type="PROSITE" id="PS50255">
    <property type="entry name" value="CYTOCHROME_B5_2"/>
    <property type="match status" value="1"/>
</dbReference>
<dbReference type="EMBL" id="JACBKZ010000005">
    <property type="protein sequence ID" value="KAF5950591.1"/>
    <property type="molecule type" value="Genomic_DNA"/>
</dbReference>
<evidence type="ECO:0000313" key="13">
    <source>
        <dbReference type="EMBL" id="KAF5950591.1"/>
    </source>
</evidence>
<keyword evidence="5" id="KW-0256">Endoplasmic reticulum</keyword>
<dbReference type="InterPro" id="IPR001199">
    <property type="entry name" value="Cyt_B5-like_heme/steroid-bd"/>
</dbReference>
<comment type="similarity">
    <text evidence="10 11">Belongs to the cytochrome b5 family.</text>
</comment>
<keyword evidence="4 11" id="KW-0479">Metal-binding</keyword>
<dbReference type="Gene3D" id="3.10.120.10">
    <property type="entry name" value="Cytochrome b5-like heme/steroid binding domain"/>
    <property type="match status" value="1"/>
</dbReference>
<dbReference type="InterPro" id="IPR050668">
    <property type="entry name" value="Cytochrome_b5"/>
</dbReference>
<keyword evidence="2 11" id="KW-0349">Heme</keyword>
<dbReference type="PROSITE" id="PS00191">
    <property type="entry name" value="CYTOCHROME_B5_1"/>
    <property type="match status" value="1"/>
</dbReference>
<keyword evidence="3 11" id="KW-0812">Transmembrane</keyword>
<organism evidence="13 14">
    <name type="scientific">Camellia sinensis</name>
    <name type="common">Tea plant</name>
    <name type="synonym">Thea sinensis</name>
    <dbReference type="NCBI Taxonomy" id="4442"/>
    <lineage>
        <taxon>Eukaryota</taxon>
        <taxon>Viridiplantae</taxon>
        <taxon>Streptophyta</taxon>
        <taxon>Embryophyta</taxon>
        <taxon>Tracheophyta</taxon>
        <taxon>Spermatophyta</taxon>
        <taxon>Magnoliopsida</taxon>
        <taxon>eudicotyledons</taxon>
        <taxon>Gunneridae</taxon>
        <taxon>Pentapetalae</taxon>
        <taxon>asterids</taxon>
        <taxon>Ericales</taxon>
        <taxon>Theaceae</taxon>
        <taxon>Camellia</taxon>
    </lineage>
</organism>
<reference evidence="13 14" key="2">
    <citation type="submission" date="2020-07" db="EMBL/GenBank/DDBJ databases">
        <title>Genome assembly of wild tea tree DASZ reveals pedigree and selection history of tea varieties.</title>
        <authorList>
            <person name="Zhang W."/>
        </authorList>
    </citation>
    <scope>NUCLEOTIDE SEQUENCE [LARGE SCALE GENOMIC DNA]</scope>
    <source>
        <strain evidence="14">cv. G240</strain>
        <tissue evidence="13">Leaf</tissue>
    </source>
</reference>
<keyword evidence="11" id="KW-1133">Transmembrane helix</keyword>
<evidence type="ECO:0000259" key="12">
    <source>
        <dbReference type="PROSITE" id="PS50255"/>
    </source>
</evidence>
<dbReference type="InterPro" id="IPR018506">
    <property type="entry name" value="Cyt_B5_heme-BS"/>
</dbReference>
<dbReference type="FunFam" id="3.10.120.10:FF:000002">
    <property type="entry name" value="Cytochrome b5 type B"/>
    <property type="match status" value="1"/>
</dbReference>
<dbReference type="SUPFAM" id="SSF55856">
    <property type="entry name" value="Cytochrome b5-like heme/steroid binding domain"/>
    <property type="match status" value="1"/>
</dbReference>
<keyword evidence="14" id="KW-1185">Reference proteome</keyword>
<dbReference type="PANTHER" id="PTHR19359">
    <property type="entry name" value="CYTOCHROME B5"/>
    <property type="match status" value="1"/>
</dbReference>
<evidence type="ECO:0000256" key="10">
    <source>
        <dbReference type="ARBA" id="ARBA00038168"/>
    </source>
</evidence>
<gene>
    <name evidence="13" type="ORF">HYC85_012584</name>
</gene>
<evidence type="ECO:0000256" key="1">
    <source>
        <dbReference type="ARBA" id="ARBA00004131"/>
    </source>
</evidence>
<evidence type="ECO:0000256" key="2">
    <source>
        <dbReference type="ARBA" id="ARBA00022617"/>
    </source>
</evidence>
<dbReference type="PANTHER" id="PTHR19359:SF127">
    <property type="entry name" value="CYTOCHROME B5-LIKE HEME_STEROID-BINDING DOMAIN PROTEIN"/>
    <property type="match status" value="1"/>
</dbReference>
<dbReference type="GO" id="GO:0005789">
    <property type="term" value="C:endoplasmic reticulum membrane"/>
    <property type="evidence" value="ECO:0007669"/>
    <property type="project" value="UniProtKB-SubCell"/>
</dbReference>
<evidence type="ECO:0000256" key="5">
    <source>
        <dbReference type="ARBA" id="ARBA00022824"/>
    </source>
</evidence>
<dbReference type="AlphaFoldDB" id="A0A7J7HEE5"/>
<protein>
    <recommendedName>
        <fullName evidence="12">Cytochrome b5 heme-binding domain-containing protein</fullName>
    </recommendedName>
</protein>
<evidence type="ECO:0000256" key="8">
    <source>
        <dbReference type="ARBA" id="ARBA00023136"/>
    </source>
</evidence>
<dbReference type="InterPro" id="IPR036400">
    <property type="entry name" value="Cyt_B5-like_heme/steroid_sf"/>
</dbReference>
<comment type="subcellular location">
    <subcellularLocation>
        <location evidence="1">Endoplasmic reticulum membrane</location>
        <topology evidence="1">Single-pass membrane protein</topology>
        <orientation evidence="1">Cytoplasmic side</orientation>
    </subcellularLocation>
    <subcellularLocation>
        <location evidence="9">Microsome membrane</location>
        <topology evidence="9">Single-pass membrane protein</topology>
        <orientation evidence="9">Cytoplasmic side</orientation>
    </subcellularLocation>
</comment>
<keyword evidence="7 11" id="KW-0408">Iron</keyword>
<dbReference type="SMART" id="SM01117">
    <property type="entry name" value="Cyt-b5"/>
    <property type="match status" value="1"/>
</dbReference>
<comment type="caution">
    <text evidence="13">The sequence shown here is derived from an EMBL/GenBank/DDBJ whole genome shotgun (WGS) entry which is preliminary data.</text>
</comment>
<evidence type="ECO:0000256" key="6">
    <source>
        <dbReference type="ARBA" id="ARBA00022848"/>
    </source>
</evidence>
<evidence type="ECO:0000313" key="14">
    <source>
        <dbReference type="Proteomes" id="UP000593564"/>
    </source>
</evidence>
<feature type="domain" description="Cytochrome b5 heme-binding" evidence="12">
    <location>
        <begin position="5"/>
        <end position="81"/>
    </location>
</feature>
<dbReference type="GO" id="GO:0020037">
    <property type="term" value="F:heme binding"/>
    <property type="evidence" value="ECO:0007669"/>
    <property type="project" value="UniProtKB-UniRule"/>
</dbReference>
<evidence type="ECO:0000256" key="9">
    <source>
        <dbReference type="ARBA" id="ARBA00037877"/>
    </source>
</evidence>
<name>A0A7J7HEE5_CAMSI</name>
<dbReference type="Proteomes" id="UP000593564">
    <property type="component" value="Unassembled WGS sequence"/>
</dbReference>
<sequence length="130" mass="14238">MGAEKKLFSFAEVSPHNVAEDCWIIINSKIYNVTDFMTDHPGGEEILLAVAGTDASEDFEDAGHGSAARLMLDEFYVGEIDPSTLPKTTYSNAPSKNIEDKSSDSITKFLPFFFVPIAIFVVAVGIHLYT</sequence>
<evidence type="ECO:0000256" key="11">
    <source>
        <dbReference type="RuleBase" id="RU362121"/>
    </source>
</evidence>
<evidence type="ECO:0000256" key="3">
    <source>
        <dbReference type="ARBA" id="ARBA00022692"/>
    </source>
</evidence>
<feature type="transmembrane region" description="Helical" evidence="11">
    <location>
        <begin position="109"/>
        <end position="129"/>
    </location>
</feature>
<keyword evidence="8 11" id="KW-0472">Membrane</keyword>
<reference evidence="14" key="1">
    <citation type="journal article" date="2020" name="Nat. Commun.">
        <title>Genome assembly of wild tea tree DASZ reveals pedigree and selection history of tea varieties.</title>
        <authorList>
            <person name="Zhang W."/>
            <person name="Zhang Y."/>
            <person name="Qiu H."/>
            <person name="Guo Y."/>
            <person name="Wan H."/>
            <person name="Zhang X."/>
            <person name="Scossa F."/>
            <person name="Alseekh S."/>
            <person name="Zhang Q."/>
            <person name="Wang P."/>
            <person name="Xu L."/>
            <person name="Schmidt M.H."/>
            <person name="Jia X."/>
            <person name="Li D."/>
            <person name="Zhu A."/>
            <person name="Guo F."/>
            <person name="Chen W."/>
            <person name="Ni D."/>
            <person name="Usadel B."/>
            <person name="Fernie A.R."/>
            <person name="Wen W."/>
        </authorList>
    </citation>
    <scope>NUCLEOTIDE SEQUENCE [LARGE SCALE GENOMIC DNA]</scope>
    <source>
        <strain evidence="14">cv. G240</strain>
    </source>
</reference>
<dbReference type="Pfam" id="PF00173">
    <property type="entry name" value="Cyt-b5"/>
    <property type="match status" value="1"/>
</dbReference>
<evidence type="ECO:0000256" key="4">
    <source>
        <dbReference type="ARBA" id="ARBA00022723"/>
    </source>
</evidence>
<evidence type="ECO:0000256" key="7">
    <source>
        <dbReference type="ARBA" id="ARBA00023004"/>
    </source>
</evidence>
<dbReference type="PRINTS" id="PR00363">
    <property type="entry name" value="CYTOCHROMEB5"/>
</dbReference>
<proteinExistence type="inferred from homology"/>
<accession>A0A7J7HEE5</accession>
<dbReference type="GO" id="GO:0046872">
    <property type="term" value="F:metal ion binding"/>
    <property type="evidence" value="ECO:0007669"/>
    <property type="project" value="UniProtKB-UniRule"/>
</dbReference>
<keyword evidence="6" id="KW-0492">Microsome</keyword>